<evidence type="ECO:0000313" key="2">
    <source>
        <dbReference type="Proteomes" id="UP000789831"/>
    </source>
</evidence>
<dbReference type="EMBL" id="CAJVPL010000995">
    <property type="protein sequence ID" value="CAG8545777.1"/>
    <property type="molecule type" value="Genomic_DNA"/>
</dbReference>
<reference evidence="1" key="1">
    <citation type="submission" date="2021-06" db="EMBL/GenBank/DDBJ databases">
        <authorList>
            <person name="Kallberg Y."/>
            <person name="Tangrot J."/>
            <person name="Rosling A."/>
        </authorList>
    </citation>
    <scope>NUCLEOTIDE SEQUENCE</scope>
    <source>
        <strain evidence="1">MT106</strain>
    </source>
</reference>
<organism evidence="1 2">
    <name type="scientific">Ambispora gerdemannii</name>
    <dbReference type="NCBI Taxonomy" id="144530"/>
    <lineage>
        <taxon>Eukaryota</taxon>
        <taxon>Fungi</taxon>
        <taxon>Fungi incertae sedis</taxon>
        <taxon>Mucoromycota</taxon>
        <taxon>Glomeromycotina</taxon>
        <taxon>Glomeromycetes</taxon>
        <taxon>Archaeosporales</taxon>
        <taxon>Ambisporaceae</taxon>
        <taxon>Ambispora</taxon>
    </lineage>
</organism>
<comment type="caution">
    <text evidence="1">The sequence shown here is derived from an EMBL/GenBank/DDBJ whole genome shotgun (WGS) entry which is preliminary data.</text>
</comment>
<dbReference type="Proteomes" id="UP000789831">
    <property type="component" value="Unassembled WGS sequence"/>
</dbReference>
<evidence type="ECO:0000313" key="1">
    <source>
        <dbReference type="EMBL" id="CAG8545777.1"/>
    </source>
</evidence>
<name>A0A9N9AUZ2_9GLOM</name>
<accession>A0A9N9AUZ2</accession>
<dbReference type="AlphaFoldDB" id="A0A9N9AUZ2"/>
<feature type="non-terminal residue" evidence="1">
    <location>
        <position position="53"/>
    </location>
</feature>
<sequence length="53" mass="6110">NQKFTNFNEFRGFGYANELKHPNVREDGAENELSVMKNLLIPVTLGPKKLYAR</sequence>
<protein>
    <submittedName>
        <fullName evidence="1">4301_t:CDS:1</fullName>
    </submittedName>
</protein>
<gene>
    <name evidence="1" type="ORF">AGERDE_LOCUS6413</name>
</gene>
<keyword evidence="2" id="KW-1185">Reference proteome</keyword>
<proteinExistence type="predicted"/>